<name>A0AC61PKY0_9FIRM</name>
<keyword evidence="2" id="KW-1185">Reference proteome</keyword>
<dbReference type="Proteomes" id="UP000192328">
    <property type="component" value="Unassembled WGS sequence"/>
</dbReference>
<gene>
    <name evidence="1" type="ORF">SAMN06297397_1329</name>
</gene>
<comment type="caution">
    <text evidence="1">The sequence shown here is derived from an EMBL/GenBank/DDBJ whole genome shotgun (WGS) entry which is preliminary data.</text>
</comment>
<sequence>MLYYLWSVIQDLFYTVTTVTLMHAFLGRLYGRTGRRGHAIGLWAGIIAGIALAVVKQTTNKIISSHWNHWTYAYLMVFIVAFFMLSLFHGRKEGKKPGAGGICLTVCGAAVSAGMIFFRLPTVALYPFSFNTMGNGFFSAYYMERLGGWALALLLLFVYSRFLYGCAVHIRKSAVPRQILRTGVLLYAVYCLGRFFVPWISRARWLGWSVKYTEAEYGWIGSFTMWTATNAMIFIWAAAFLAALLALLFLLENTRVTEPYEHAAQLRKLRAGNRRRRRLAIATLVMILLFVLTLTAVKAYDTKEVVLSAPESYTVDGDRILIPTEAVNDGHLHRFEYTTEKNVTIRWIVVKKPNAATYGVGFDACEVCGNAGYYERGSQVVCKRCDVVMNINTIGFKGGCNPIPLAYEVGDGNLVFKLEDLLAGEKEFR</sequence>
<dbReference type="EMBL" id="FWXZ01000002">
    <property type="protein sequence ID" value="SMC54008.1"/>
    <property type="molecule type" value="Genomic_DNA"/>
</dbReference>
<organism evidence="1 2">
    <name type="scientific">Aristaeella lactis</name>
    <dbReference type="NCBI Taxonomy" id="3046383"/>
    <lineage>
        <taxon>Bacteria</taxon>
        <taxon>Bacillati</taxon>
        <taxon>Bacillota</taxon>
        <taxon>Clostridia</taxon>
        <taxon>Eubacteriales</taxon>
        <taxon>Aristaeellaceae</taxon>
        <taxon>Aristaeella</taxon>
    </lineage>
</organism>
<evidence type="ECO:0000313" key="1">
    <source>
        <dbReference type="EMBL" id="SMC54008.1"/>
    </source>
</evidence>
<proteinExistence type="predicted"/>
<protein>
    <submittedName>
        <fullName evidence="1">Predicted membrane protein</fullName>
    </submittedName>
</protein>
<reference evidence="1" key="1">
    <citation type="submission" date="2017-04" db="EMBL/GenBank/DDBJ databases">
        <authorList>
            <person name="Varghese N."/>
            <person name="Submissions S."/>
        </authorList>
    </citation>
    <scope>NUCLEOTIDE SEQUENCE</scope>
    <source>
        <strain evidence="1">WTE2008</strain>
    </source>
</reference>
<accession>A0AC61PKY0</accession>
<evidence type="ECO:0000313" key="2">
    <source>
        <dbReference type="Proteomes" id="UP000192328"/>
    </source>
</evidence>